<dbReference type="Proteomes" id="UP000440367">
    <property type="component" value="Unassembled WGS sequence"/>
</dbReference>
<dbReference type="OrthoDB" id="106223at2759"/>
<gene>
    <name evidence="8" type="ORF">PF001_g10758</name>
    <name evidence="7" type="ORF">PF002_g12515</name>
    <name evidence="6" type="ORF">PF004_g13507</name>
    <name evidence="5" type="ORF">PF005_g8977</name>
    <name evidence="4" type="ORF">PF006_g14686</name>
    <name evidence="3" type="ORF">PF007_g11223</name>
    <name evidence="1" type="ORF">PF009_g9802</name>
    <name evidence="2" type="ORF">PF010_g10931</name>
</gene>
<evidence type="ECO:0000313" key="16">
    <source>
        <dbReference type="Proteomes" id="UP000488956"/>
    </source>
</evidence>
<dbReference type="SUPFAM" id="SSF53098">
    <property type="entry name" value="Ribonuclease H-like"/>
    <property type="match status" value="1"/>
</dbReference>
<dbReference type="PANTHER" id="PTHR40866:SF1">
    <property type="entry name" value="BED-TYPE DOMAIN-CONTAINING PROTEIN"/>
    <property type="match status" value="1"/>
</dbReference>
<dbReference type="EMBL" id="QXGF01000428">
    <property type="protein sequence ID" value="KAE8940393.1"/>
    <property type="molecule type" value="Genomic_DNA"/>
</dbReference>
<evidence type="ECO:0000313" key="5">
    <source>
        <dbReference type="EMBL" id="KAE9216639.1"/>
    </source>
</evidence>
<protein>
    <recommendedName>
        <fullName evidence="17">HAT C-terminal dimerisation domain-containing protein</fullName>
    </recommendedName>
</protein>
<dbReference type="EMBL" id="QXGD01000607">
    <property type="protein sequence ID" value="KAE9232022.1"/>
    <property type="molecule type" value="Genomic_DNA"/>
</dbReference>
<reference evidence="9 10" key="1">
    <citation type="submission" date="2018-08" db="EMBL/GenBank/DDBJ databases">
        <title>Genomic investigation of the strawberry pathogen Phytophthora fragariae indicates pathogenicity is determined by transcriptional variation in three key races.</title>
        <authorList>
            <person name="Adams T.M."/>
            <person name="Armitage A.D."/>
            <person name="Sobczyk M.K."/>
            <person name="Bates H.J."/>
            <person name="Dunwell J.M."/>
            <person name="Nellist C.F."/>
            <person name="Harrison R.J."/>
        </authorList>
    </citation>
    <scope>NUCLEOTIDE SEQUENCE [LARGE SCALE GENOMIC DNA]</scope>
    <source>
        <strain evidence="8 11">A4</strain>
        <strain evidence="7 12">BC-1</strain>
        <strain evidence="6 15">BC-23</strain>
        <strain evidence="5 10">NOV-27</strain>
        <strain evidence="4 13">NOV-5</strain>
        <strain evidence="3 14">NOV-71</strain>
        <strain evidence="1 9">NOV-9</strain>
        <strain evidence="2 16">ONT-3</strain>
    </source>
</reference>
<sequence length="384" mass="43142">MFAIMKKVEIFIRAHLPHSFGLVFNGWTMAGIHIVGRFAVFPPTDAIPCCRVLLAFSPLEDESDRSAQSLSDFLADTLSEFERPWSCVLFVSGENCSVNLYIGDHGVIPFIGCASHRYNHAVQLFLEEQSTLISRANKLMLKASTVKGRACLAKVTGMHPKFKNETRWSRTMKMLKRCDELIPALRQISTKDAVKCGVDKMMLTAAEVVNLSKLLEDLVKLDSVTVELQSESLTMLKVRKRFDHTVSNYPVTKKYLSATTSIINNAVYERALAKLQSGRKLIPAEKNVSCRLAVANADVEDSDDGEGSSDPKSTRVSFVQQAFKRRRLAGPKEVYIDINFIPSTSNICERLFSQSKLILTDQRRAMKPPTLEMIVFLRANRSLW</sequence>
<name>A0A6A3F529_9STRA</name>
<evidence type="ECO:0000313" key="12">
    <source>
        <dbReference type="Proteomes" id="UP000440367"/>
    </source>
</evidence>
<organism evidence="1 9">
    <name type="scientific">Phytophthora fragariae</name>
    <dbReference type="NCBI Taxonomy" id="53985"/>
    <lineage>
        <taxon>Eukaryota</taxon>
        <taxon>Sar</taxon>
        <taxon>Stramenopiles</taxon>
        <taxon>Oomycota</taxon>
        <taxon>Peronosporomycetes</taxon>
        <taxon>Peronosporales</taxon>
        <taxon>Peronosporaceae</taxon>
        <taxon>Phytophthora</taxon>
    </lineage>
</organism>
<dbReference type="EMBL" id="QXFX01000568">
    <property type="protein sequence ID" value="KAE9111118.1"/>
    <property type="molecule type" value="Genomic_DNA"/>
</dbReference>
<evidence type="ECO:0000313" key="9">
    <source>
        <dbReference type="Proteomes" id="UP000429523"/>
    </source>
</evidence>
<keyword evidence="10" id="KW-1185">Reference proteome</keyword>
<evidence type="ECO:0000313" key="14">
    <source>
        <dbReference type="Proteomes" id="UP000441208"/>
    </source>
</evidence>
<dbReference type="Proteomes" id="UP000437068">
    <property type="component" value="Unassembled WGS sequence"/>
</dbReference>
<evidence type="ECO:0000313" key="4">
    <source>
        <dbReference type="EMBL" id="KAE9135073.1"/>
    </source>
</evidence>
<dbReference type="Proteomes" id="UP000441208">
    <property type="component" value="Unassembled WGS sequence"/>
</dbReference>
<evidence type="ECO:0000313" key="15">
    <source>
        <dbReference type="Proteomes" id="UP000476176"/>
    </source>
</evidence>
<accession>A0A6A3F529</accession>
<evidence type="ECO:0000313" key="6">
    <source>
        <dbReference type="EMBL" id="KAE9219800.1"/>
    </source>
</evidence>
<evidence type="ECO:0000313" key="10">
    <source>
        <dbReference type="Proteomes" id="UP000433483"/>
    </source>
</evidence>
<dbReference type="EMBL" id="QXFZ01000556">
    <property type="protein sequence ID" value="KAE9112111.1"/>
    <property type="molecule type" value="Genomic_DNA"/>
</dbReference>
<evidence type="ECO:0000313" key="3">
    <source>
        <dbReference type="EMBL" id="KAE9112111.1"/>
    </source>
</evidence>
<dbReference type="EMBL" id="QXGA01000933">
    <property type="protein sequence ID" value="KAE9135073.1"/>
    <property type="molecule type" value="Genomic_DNA"/>
</dbReference>
<dbReference type="Proteomes" id="UP000440732">
    <property type="component" value="Unassembled WGS sequence"/>
</dbReference>
<comment type="caution">
    <text evidence="1">The sequence shown here is derived from an EMBL/GenBank/DDBJ whole genome shotgun (WGS) entry which is preliminary data.</text>
</comment>
<evidence type="ECO:0000313" key="2">
    <source>
        <dbReference type="EMBL" id="KAE9111118.1"/>
    </source>
</evidence>
<evidence type="ECO:0000313" key="1">
    <source>
        <dbReference type="EMBL" id="KAE8940393.1"/>
    </source>
</evidence>
<dbReference type="Proteomes" id="UP000429523">
    <property type="component" value="Unassembled WGS sequence"/>
</dbReference>
<dbReference type="Proteomes" id="UP000433483">
    <property type="component" value="Unassembled WGS sequence"/>
</dbReference>
<dbReference type="EMBL" id="QXGE01000551">
    <property type="protein sequence ID" value="KAE9309295.1"/>
    <property type="molecule type" value="Genomic_DNA"/>
</dbReference>
<dbReference type="Proteomes" id="UP000488956">
    <property type="component" value="Unassembled WGS sequence"/>
</dbReference>
<evidence type="ECO:0000313" key="7">
    <source>
        <dbReference type="EMBL" id="KAE9232022.1"/>
    </source>
</evidence>
<dbReference type="PANTHER" id="PTHR40866">
    <property type="entry name" value="BED-TYPE DOMAIN-CONTAINING PROTEIN"/>
    <property type="match status" value="1"/>
</dbReference>
<evidence type="ECO:0000313" key="11">
    <source>
        <dbReference type="Proteomes" id="UP000437068"/>
    </source>
</evidence>
<dbReference type="Proteomes" id="UP000476176">
    <property type="component" value="Unassembled WGS sequence"/>
</dbReference>
<dbReference type="EMBL" id="QXGB01000395">
    <property type="protein sequence ID" value="KAE9216639.1"/>
    <property type="molecule type" value="Genomic_DNA"/>
</dbReference>
<dbReference type="InterPro" id="IPR012337">
    <property type="entry name" value="RNaseH-like_sf"/>
</dbReference>
<evidence type="ECO:0008006" key="17">
    <source>
        <dbReference type="Google" id="ProtNLM"/>
    </source>
</evidence>
<dbReference type="EMBL" id="QXGC01000822">
    <property type="protein sequence ID" value="KAE9219800.1"/>
    <property type="molecule type" value="Genomic_DNA"/>
</dbReference>
<proteinExistence type="predicted"/>
<dbReference type="AlphaFoldDB" id="A0A6A3F529"/>
<evidence type="ECO:0000313" key="13">
    <source>
        <dbReference type="Proteomes" id="UP000440732"/>
    </source>
</evidence>
<evidence type="ECO:0000313" key="8">
    <source>
        <dbReference type="EMBL" id="KAE9309295.1"/>
    </source>
</evidence>